<keyword evidence="1" id="KW-0175">Coiled coil</keyword>
<reference evidence="3" key="1">
    <citation type="submission" date="2007-03" db="EMBL/GenBank/DDBJ databases">
        <title>Annotation of Culex pipiens quinquefasciatus.</title>
        <authorList>
            <consortium name="The Broad Institute Genome Sequencing Platform"/>
            <person name="Atkinson P.W."/>
            <person name="Hemingway J."/>
            <person name="Christensen B.M."/>
            <person name="Higgs S."/>
            <person name="Kodira C."/>
            <person name="Hannick L."/>
            <person name="Megy K."/>
            <person name="O'Leary S."/>
            <person name="Pearson M."/>
            <person name="Haas B.J."/>
            <person name="Mauceli E."/>
            <person name="Wortman J.R."/>
            <person name="Lee N.H."/>
            <person name="Guigo R."/>
            <person name="Stanke M."/>
            <person name="Alvarado L."/>
            <person name="Amedeo P."/>
            <person name="Antoine C.H."/>
            <person name="Arensburger P."/>
            <person name="Bidwell S.L."/>
            <person name="Crawford M."/>
            <person name="Camaro F."/>
            <person name="Devon K."/>
            <person name="Engels R."/>
            <person name="Hammond M."/>
            <person name="Howarth C."/>
            <person name="Koehrsen M."/>
            <person name="Lawson D."/>
            <person name="Montgomery P."/>
            <person name="Nene V."/>
            <person name="Nusbaum C."/>
            <person name="Puiu D."/>
            <person name="Romero-Severson J."/>
            <person name="Severson D.W."/>
            <person name="Shumway M."/>
            <person name="Sisk P."/>
            <person name="Stolte C."/>
            <person name="Zeng Q."/>
            <person name="Eisenstadt E."/>
            <person name="Fraser-Liggett C."/>
            <person name="Strausberg R."/>
            <person name="Galagan J."/>
            <person name="Birren B."/>
            <person name="Collins F.H."/>
        </authorList>
    </citation>
    <scope>NUCLEOTIDE SEQUENCE [LARGE SCALE GENOMIC DNA]</scope>
    <source>
        <strain evidence="3">JHB</strain>
    </source>
</reference>
<dbReference type="OrthoDB" id="2272012at2759"/>
<feature type="compositionally biased region" description="Polar residues" evidence="2">
    <location>
        <begin position="819"/>
        <end position="831"/>
    </location>
</feature>
<dbReference type="GO" id="GO:0005085">
    <property type="term" value="F:guanyl-nucleotide exchange factor activity"/>
    <property type="evidence" value="ECO:0007669"/>
    <property type="project" value="TreeGrafter"/>
</dbReference>
<dbReference type="Gene3D" id="3.30.40.10">
    <property type="entry name" value="Zinc/RING finger domain, C3HC4 (zinc finger)"/>
    <property type="match status" value="1"/>
</dbReference>
<dbReference type="eggNOG" id="KOG3520">
    <property type="taxonomic scope" value="Eukaryota"/>
</dbReference>
<dbReference type="VEuPathDB" id="VectorBase:CQUJHB015948"/>
<dbReference type="PANTHER" id="PTHR45872">
    <property type="entry name" value="RHO GUANINE NUCLEOTIDE EXCHANGE FACTOR 2, ISOFORM D"/>
    <property type="match status" value="1"/>
</dbReference>
<dbReference type="HOGENOM" id="CLU_333781_0_0_1"/>
<dbReference type="AlphaFoldDB" id="B0WBH1"/>
<evidence type="ECO:0000256" key="1">
    <source>
        <dbReference type="SAM" id="Coils"/>
    </source>
</evidence>
<dbReference type="GO" id="GO:0005737">
    <property type="term" value="C:cytoplasm"/>
    <property type="evidence" value="ECO:0007669"/>
    <property type="project" value="TreeGrafter"/>
</dbReference>
<feature type="coiled-coil region" evidence="1">
    <location>
        <begin position="420"/>
        <end position="450"/>
    </location>
</feature>
<feature type="region of interest" description="Disordered" evidence="2">
    <location>
        <begin position="32"/>
        <end position="61"/>
    </location>
</feature>
<dbReference type="VEuPathDB" id="VectorBase:CQUJHB007601"/>
<evidence type="ECO:0008006" key="6">
    <source>
        <dbReference type="Google" id="ProtNLM"/>
    </source>
</evidence>
<organism>
    <name type="scientific">Culex quinquefasciatus</name>
    <name type="common">Southern house mosquito</name>
    <name type="synonym">Culex pungens</name>
    <dbReference type="NCBI Taxonomy" id="7176"/>
    <lineage>
        <taxon>Eukaryota</taxon>
        <taxon>Metazoa</taxon>
        <taxon>Ecdysozoa</taxon>
        <taxon>Arthropoda</taxon>
        <taxon>Hexapoda</taxon>
        <taxon>Insecta</taxon>
        <taxon>Pterygota</taxon>
        <taxon>Neoptera</taxon>
        <taxon>Endopterygota</taxon>
        <taxon>Diptera</taxon>
        <taxon>Nematocera</taxon>
        <taxon>Culicoidea</taxon>
        <taxon>Culicidae</taxon>
        <taxon>Culicinae</taxon>
        <taxon>Culicini</taxon>
        <taxon>Culex</taxon>
        <taxon>Culex</taxon>
    </lineage>
</organism>
<dbReference type="GO" id="GO:0001664">
    <property type="term" value="F:G protein-coupled receptor binding"/>
    <property type="evidence" value="ECO:0007669"/>
    <property type="project" value="TreeGrafter"/>
</dbReference>
<evidence type="ECO:0000313" key="3">
    <source>
        <dbReference type="EMBL" id="EDS42410.1"/>
    </source>
</evidence>
<gene>
    <name evidence="4" type="primary">6035946</name>
    <name evidence="3" type="ORF">CpipJ_CPIJ004469</name>
</gene>
<dbReference type="EMBL" id="DS231879">
    <property type="protein sequence ID" value="EDS42410.1"/>
    <property type="molecule type" value="Genomic_DNA"/>
</dbReference>
<dbReference type="GO" id="GO:0007186">
    <property type="term" value="P:G protein-coupled receptor signaling pathway"/>
    <property type="evidence" value="ECO:0007669"/>
    <property type="project" value="TreeGrafter"/>
</dbReference>
<dbReference type="PANTHER" id="PTHR45872:SF2">
    <property type="entry name" value="RHO GUANINE NUCLEOTIDE EXCHANGE FACTOR 2, ISOFORM D"/>
    <property type="match status" value="1"/>
</dbReference>
<dbReference type="KEGG" id="cqu:CpipJ_CPIJ004469"/>
<name>B0WBH1_CULQU</name>
<dbReference type="InParanoid" id="B0WBH1"/>
<evidence type="ECO:0000256" key="2">
    <source>
        <dbReference type="SAM" id="MobiDB-lite"/>
    </source>
</evidence>
<feature type="region of interest" description="Disordered" evidence="2">
    <location>
        <begin position="95"/>
        <end position="239"/>
    </location>
</feature>
<dbReference type="Proteomes" id="UP000002320">
    <property type="component" value="Unassembled WGS sequence"/>
</dbReference>
<accession>B0WBH1</accession>
<dbReference type="VEuPathDB" id="VectorBase:CPIJ004469"/>
<feature type="compositionally biased region" description="Low complexity" evidence="2">
    <location>
        <begin position="153"/>
        <end position="172"/>
    </location>
</feature>
<feature type="region of interest" description="Disordered" evidence="2">
    <location>
        <begin position="662"/>
        <end position="690"/>
    </location>
</feature>
<dbReference type="EnsemblMetazoa" id="CPIJ004469-RA">
    <property type="protein sequence ID" value="CPIJ004469-PA"/>
    <property type="gene ID" value="CPIJ004469"/>
</dbReference>
<evidence type="ECO:0000313" key="4">
    <source>
        <dbReference type="EnsemblMetazoa" id="CPIJ004469-PA"/>
    </source>
</evidence>
<feature type="region of interest" description="Disordered" evidence="2">
    <location>
        <begin position="792"/>
        <end position="856"/>
    </location>
</feature>
<keyword evidence="5" id="KW-1185">Reference proteome</keyword>
<proteinExistence type="predicted"/>
<evidence type="ECO:0000313" key="5">
    <source>
        <dbReference type="Proteomes" id="UP000002320"/>
    </source>
</evidence>
<reference evidence="4" key="2">
    <citation type="submission" date="2021-02" db="UniProtKB">
        <authorList>
            <consortium name="EnsemblMetazoa"/>
        </authorList>
    </citation>
    <scope>IDENTIFICATION</scope>
    <source>
        <strain evidence="4">JHB</strain>
    </source>
</reference>
<dbReference type="InterPro" id="IPR013083">
    <property type="entry name" value="Znf_RING/FYVE/PHD"/>
</dbReference>
<protein>
    <recommendedName>
        <fullName evidence="6">Zinc finger PHD-type domain-containing protein</fullName>
    </recommendedName>
</protein>
<dbReference type="STRING" id="7176.B0WBH1"/>
<feature type="compositionally biased region" description="Polar residues" evidence="2">
    <location>
        <begin position="111"/>
        <end position="124"/>
    </location>
</feature>
<sequence>MNLTVPVVTGRLRRKSIAAEVVHCLTDLRLEHEDSGGLGGTASGTAKHNKRRGSLGGEPVRRPSLVSRWFKHISDAADAYKARTKGSHEYAEDATGAGAGAAGHPPKDNFETVTESQKIEQISATPLDPRLERKDSSQQCRAISTGGPGSGPSIGHSTSNASTGSAGSNNNNEDSLPNKNRAAANESDDNMENEEKEKVKRRSQFGGSSQDGGDDDLQKPPVADGDDDRSAGHHYRGRGQGCALTQQCSLVAPSEIHVSVSSALTAEPILTPTEKLRRLDQAIRKTLVEKQRVVCDMFRVPDEHFLAIADIAGQPEAPQKEPTDIILAAFAHIQSLTDVLNEHMRVSQGQEVAAVSGAGVCDECHRKAGGKTTAVPAAELNGIVAASEQSVTSTGVPPIASVLDNDQVEITEDEDGYCEIDEVRAAAVLLESQLAEAEKLKKLAAEAAESTNNLDDSDGHNKSADSHIEVVNDNYDSTQPNLGIDLCGRNRLLHASALAPTIPCHLIASYVTGLNAQISQLLGISTGGVYWLRLHKLFAEILDMASACDYCAKQVKDEEPFVKCMGFCEGVVHMRCTKTGSLKMNTSFLKIINECFNMFWMCDECSKLMKVARFRTVMESVGDAVDHMQDEQDRKNSELRDLITENGKQLLLLSKRVSSLTPTANKLGTPRNKPTPKRTRDSNPVPPKPLVFGTNEVASASVTCIPPEESLFRLYVTRFANHTTATQVEGLVKNAIGQNELVQVTALVKKGVDPLTLPFISFKVAVNLGHKAAILNPAIWPGNCGFREFEDLQRKSSSPSNGDGQRAKKPMLSLATIPITLTPSGSASPNPDNRDVEPFLTPRSGNSDGAPAPMDH</sequence>